<name>A0A975BYI2_9CAUL</name>
<evidence type="ECO:0000256" key="1">
    <source>
        <dbReference type="SAM" id="SignalP"/>
    </source>
</evidence>
<protein>
    <recommendedName>
        <fullName evidence="4">Lipoprotein</fullName>
    </recommendedName>
</protein>
<organism evidence="2 3">
    <name type="scientific">Brevundimonas goettingensis</name>
    <dbReference type="NCBI Taxonomy" id="2774190"/>
    <lineage>
        <taxon>Bacteria</taxon>
        <taxon>Pseudomonadati</taxon>
        <taxon>Pseudomonadota</taxon>
        <taxon>Alphaproteobacteria</taxon>
        <taxon>Caulobacterales</taxon>
        <taxon>Caulobacteraceae</taxon>
        <taxon>Brevundimonas</taxon>
    </lineage>
</organism>
<dbReference type="AlphaFoldDB" id="A0A975BYI2"/>
<proteinExistence type="predicted"/>
<keyword evidence="1" id="KW-0732">Signal</keyword>
<gene>
    <name evidence="2" type="ORF">IFJ75_09955</name>
</gene>
<dbReference type="RefSeq" id="WP_207867790.1">
    <property type="nucleotide sequence ID" value="NZ_CP062222.1"/>
</dbReference>
<dbReference type="PROSITE" id="PS51257">
    <property type="entry name" value="PROKAR_LIPOPROTEIN"/>
    <property type="match status" value="1"/>
</dbReference>
<reference evidence="2" key="1">
    <citation type="submission" date="2020-09" db="EMBL/GenBank/DDBJ databases">
        <title>Brevundimonas sp. LVF2 isolated from a puddle in Goettingen, Germany.</title>
        <authorList>
            <person name="Friedrich I."/>
            <person name="Klassen A."/>
            <person name="Hannes N."/>
            <person name="Schneider D."/>
            <person name="Hertel R."/>
            <person name="Daniel R."/>
        </authorList>
    </citation>
    <scope>NUCLEOTIDE SEQUENCE</scope>
    <source>
        <strain evidence="2">LVF2</strain>
    </source>
</reference>
<evidence type="ECO:0000313" key="3">
    <source>
        <dbReference type="Proteomes" id="UP000663918"/>
    </source>
</evidence>
<dbReference type="Proteomes" id="UP000663918">
    <property type="component" value="Chromosome"/>
</dbReference>
<dbReference type="KEGG" id="bgoe:IFJ75_09955"/>
<feature type="chain" id="PRO_5037930182" description="Lipoprotein" evidence="1">
    <location>
        <begin position="30"/>
        <end position="179"/>
    </location>
</feature>
<feature type="signal peptide" evidence="1">
    <location>
        <begin position="1"/>
        <end position="29"/>
    </location>
</feature>
<keyword evidence="3" id="KW-1185">Reference proteome</keyword>
<accession>A0A975BYI2</accession>
<dbReference type="EMBL" id="CP062222">
    <property type="protein sequence ID" value="QTC89645.1"/>
    <property type="molecule type" value="Genomic_DNA"/>
</dbReference>
<evidence type="ECO:0008006" key="4">
    <source>
        <dbReference type="Google" id="ProtNLM"/>
    </source>
</evidence>
<sequence>MGKHKRKTFATARLKAAFLVAGLGLGLTACETVFVQPTESPATARIDYPRDPEVGRFGTGQIVSWSNSPDCAEVLRIAAYDPMTVGSKSFRLAGGAPVNLLAEILPAGPGGLSTNIQCINLIRFTPEAGHAYTLLQTFGSGKCRTTVTDQTPGAPSPTVVEQPLVAGCIRTPVGYTRVG</sequence>
<evidence type="ECO:0000313" key="2">
    <source>
        <dbReference type="EMBL" id="QTC89645.1"/>
    </source>
</evidence>